<keyword evidence="10" id="KW-0496">Mitochondrion</keyword>
<evidence type="ECO:0000256" key="7">
    <source>
        <dbReference type="ARBA" id="ARBA00023136"/>
    </source>
</evidence>
<dbReference type="InterPro" id="IPR014314">
    <property type="entry name" value="Succ_DH_cytb556"/>
</dbReference>
<dbReference type="PANTHER" id="PTHR10978">
    <property type="entry name" value="SUCCINATE DEHYDROGENASE CYTOCHROME B560 SUBUNIT"/>
    <property type="match status" value="1"/>
</dbReference>
<dbReference type="NCBIfam" id="TIGR02970">
    <property type="entry name" value="succ_dehyd_cytB"/>
    <property type="match status" value="1"/>
</dbReference>
<keyword evidence="5 9" id="KW-1133">Transmembrane helix</keyword>
<evidence type="ECO:0000256" key="2">
    <source>
        <dbReference type="ARBA" id="ARBA00022617"/>
    </source>
</evidence>
<dbReference type="InterPro" id="IPR018495">
    <property type="entry name" value="Succ_DH_cyt_bsu_CS"/>
</dbReference>
<dbReference type="GO" id="GO:0016020">
    <property type="term" value="C:membrane"/>
    <property type="evidence" value="ECO:0007669"/>
    <property type="project" value="UniProtKB-SubCell"/>
</dbReference>
<evidence type="ECO:0000256" key="3">
    <source>
        <dbReference type="ARBA" id="ARBA00022692"/>
    </source>
</evidence>
<feature type="transmembrane region" description="Helical" evidence="9">
    <location>
        <begin position="71"/>
        <end position="90"/>
    </location>
</feature>
<evidence type="ECO:0000256" key="1">
    <source>
        <dbReference type="ARBA" id="ARBA00004141"/>
    </source>
</evidence>
<dbReference type="SUPFAM" id="SSF81343">
    <property type="entry name" value="Fumarate reductase respiratory complex transmembrane subunits"/>
    <property type="match status" value="1"/>
</dbReference>
<dbReference type="GO" id="GO:0009055">
    <property type="term" value="F:electron transfer activity"/>
    <property type="evidence" value="ECO:0007669"/>
    <property type="project" value="InterPro"/>
</dbReference>
<keyword evidence="2 8" id="KW-0349">Heme</keyword>
<keyword evidence="6 8" id="KW-0408">Iron</keyword>
<name>A0A3G3MIQ1_9FLOR</name>
<accession>A0A3G3MIQ1</accession>
<dbReference type="PROSITE" id="PS01000">
    <property type="entry name" value="SDH_CYT_1"/>
    <property type="match status" value="1"/>
</dbReference>
<dbReference type="GO" id="GO:0006121">
    <property type="term" value="P:mitochondrial electron transport, succinate to ubiquinone"/>
    <property type="evidence" value="ECO:0007669"/>
    <property type="project" value="TreeGrafter"/>
</dbReference>
<dbReference type="PIRSF" id="PIRSF000178">
    <property type="entry name" value="SDH_cyt_b560"/>
    <property type="match status" value="1"/>
</dbReference>
<dbReference type="GO" id="GO:0046872">
    <property type="term" value="F:metal ion binding"/>
    <property type="evidence" value="ECO:0007669"/>
    <property type="project" value="UniProtKB-KW"/>
</dbReference>
<sequence>MLKIRSRPLSPHLTIYKPQITSVFSIWHRITGILLTLIMNYILILLKLSIYFPFDMEFNLFLNHQLNFPDWIINTLILNLLIFFLFHFLNGIRHIIWDLGFILSIKMIYRTARLTSFFLFLILINLTLKIFN</sequence>
<evidence type="ECO:0000256" key="6">
    <source>
        <dbReference type="ARBA" id="ARBA00023004"/>
    </source>
</evidence>
<comment type="cofactor">
    <cofactor evidence="8">
        <name>heme</name>
        <dbReference type="ChEBI" id="CHEBI:30413"/>
    </cofactor>
    <text evidence="8">The heme is bound between the two transmembrane subunits.</text>
</comment>
<feature type="binding site" description="axial binding residue" evidence="8">
    <location>
        <position position="87"/>
    </location>
    <ligand>
        <name>heme</name>
        <dbReference type="ChEBI" id="CHEBI:30413"/>
        <note>ligand shared with second transmembrane subunit</note>
    </ligand>
    <ligandPart>
        <name>Fe</name>
        <dbReference type="ChEBI" id="CHEBI:18248"/>
    </ligandPart>
</feature>
<evidence type="ECO:0000256" key="4">
    <source>
        <dbReference type="ARBA" id="ARBA00022723"/>
    </source>
</evidence>
<geneLocation type="mitochondrion" evidence="10"/>
<dbReference type="GO" id="GO:0006099">
    <property type="term" value="P:tricarboxylic acid cycle"/>
    <property type="evidence" value="ECO:0007669"/>
    <property type="project" value="InterPro"/>
</dbReference>
<proteinExistence type="predicted"/>
<evidence type="ECO:0000256" key="9">
    <source>
        <dbReference type="SAM" id="Phobius"/>
    </source>
</evidence>
<dbReference type="CDD" id="cd03499">
    <property type="entry name" value="SQR_TypeC_SdhC"/>
    <property type="match status" value="1"/>
</dbReference>
<dbReference type="AlphaFoldDB" id="A0A3G3MIQ1"/>
<evidence type="ECO:0000256" key="8">
    <source>
        <dbReference type="PIRSR" id="PIRSR000178-1"/>
    </source>
</evidence>
<dbReference type="PANTHER" id="PTHR10978:SF5">
    <property type="entry name" value="SUCCINATE DEHYDROGENASE CYTOCHROME B560 SUBUNIT, MITOCHONDRIAL"/>
    <property type="match status" value="1"/>
</dbReference>
<keyword evidence="3 9" id="KW-0812">Transmembrane</keyword>
<evidence type="ECO:0000313" key="10">
    <source>
        <dbReference type="EMBL" id="AYR06694.1"/>
    </source>
</evidence>
<gene>
    <name evidence="10" type="primary">sdh3</name>
</gene>
<protein>
    <submittedName>
        <fullName evidence="10">Succinate:cytochrome c oxidoreductase subunit 3</fullName>
    </submittedName>
</protein>
<dbReference type="PROSITE" id="PS01001">
    <property type="entry name" value="SDH_CYT_2"/>
    <property type="match status" value="1"/>
</dbReference>
<feature type="transmembrane region" description="Helical" evidence="9">
    <location>
        <begin position="30"/>
        <end position="51"/>
    </location>
</feature>
<dbReference type="GO" id="GO:0005739">
    <property type="term" value="C:mitochondrion"/>
    <property type="evidence" value="ECO:0007669"/>
    <property type="project" value="GOC"/>
</dbReference>
<reference evidence="10" key="1">
    <citation type="journal article" date="2018" name="Genome Biol. Evol.">
        <title>Mitochondrial and Plastid Genomes from Coralline Red Algae Provide Insights into the Incongruent Evolutionary Histories of Organelles.</title>
        <authorList>
            <person name="Lee J."/>
            <person name="Song H.J."/>
            <person name="In Park S."/>
            <person name="Lee Y.M."/>
            <person name="Jeong S.Y."/>
            <person name="Oh Cho T."/>
            <person name="Kim J.H."/>
            <person name="Choi H.G."/>
            <person name="Choi C.G."/>
            <person name="Nelson W.A."/>
            <person name="Fredericq S."/>
            <person name="Bhattacharya D."/>
            <person name="Su Yoon H."/>
        </authorList>
    </citation>
    <scope>NUCLEOTIDE SEQUENCE</scope>
</reference>
<organism evidence="10">
    <name type="scientific">Rhodogorgon sp</name>
    <dbReference type="NCBI Taxonomy" id="2485824"/>
    <lineage>
        <taxon>Eukaryota</taxon>
        <taxon>Rhodophyta</taxon>
        <taxon>Florideophyceae</taxon>
        <taxon>Corallinophycidae</taxon>
        <taxon>Rhodogorgonales</taxon>
        <taxon>Rhodogorgonaceae</taxon>
        <taxon>Rhodogorgon</taxon>
    </lineage>
</organism>
<comment type="subcellular location">
    <subcellularLocation>
        <location evidence="1">Membrane</location>
        <topology evidence="1">Multi-pass membrane protein</topology>
    </subcellularLocation>
</comment>
<dbReference type="InterPro" id="IPR000701">
    <property type="entry name" value="SuccDH_FuR_B_TM-su"/>
</dbReference>
<dbReference type="Pfam" id="PF01127">
    <property type="entry name" value="Sdh_cyt"/>
    <property type="match status" value="1"/>
</dbReference>
<dbReference type="EMBL" id="MH281625">
    <property type="protein sequence ID" value="AYR06694.1"/>
    <property type="molecule type" value="Genomic_DNA"/>
</dbReference>
<dbReference type="Gene3D" id="1.20.1300.10">
    <property type="entry name" value="Fumarate reductase/succinate dehydrogenase, transmembrane subunit"/>
    <property type="match status" value="1"/>
</dbReference>
<keyword evidence="7 9" id="KW-0472">Membrane</keyword>
<keyword evidence="4 8" id="KW-0479">Metal-binding</keyword>
<feature type="transmembrane region" description="Helical" evidence="9">
    <location>
        <begin position="111"/>
        <end position="131"/>
    </location>
</feature>
<evidence type="ECO:0000256" key="5">
    <source>
        <dbReference type="ARBA" id="ARBA00022989"/>
    </source>
</evidence>
<dbReference type="InterPro" id="IPR034804">
    <property type="entry name" value="SQR/QFR_C/D"/>
</dbReference>